<dbReference type="GO" id="GO:0005634">
    <property type="term" value="C:nucleus"/>
    <property type="evidence" value="ECO:0007669"/>
    <property type="project" value="UniProtKB-SubCell"/>
</dbReference>
<sequence>MSVLTTTAAVTTTTTTTTGPSTRTKQTFACEPCRKRKAKCSGTAPCFMCQRNGQACEFSYTRQRRGRKQARSLDNDSSIAPQREPGQPPSSVSPPLASNPPLSPVTPSWPPHLQDLLHSDLASQATVHHHDHDAAALAALIPPLLDIFFSAVAPQHPLFIRASDFRILVVEHRCPAYLCYALATAAIPWSSHRYLQDHQVRERTEGLFVTLVRAALDSAASLDAILSVLQSYCAIIIHTTSHGSAVQAWSDLGAAASLVRLLVLQQQLPQQRQEEVRRLHSSTRLVSDFLSICEVSLALGHPGLSISRHPSHYHESPETMLSLRHMCSLLAQVQSEARLGFSDHPLLPWLSKSPFMALHQSLDRVRLAWPETLSFELEESSATQDWLAIVLWHASIILLNNVFLPVPTARPVIDTSMDGASHHSCNLLSYPHAPAQFLEERRTACEVSAAQIASICMHIMSRGVTLLAPMLGYSCYQAAFVFLNQLHRSRPSVSPQVARHLKAVLTMLGAMRHFFHPAQAWIKAIKTVHTFPPLPTNQSQDYAEIFIGFSARFPGFEMPPFISFTDTDACDSEQRERNERELDQIPRQTGHTAEETSEPEWLAKYANQLNNDLTLDHLADRVEPIEDPAASYETMIAAWSQPLQEDEHVIADSDMPFADDEVLQALLGNFSTDTQLSEAFRGNRLNSSPSVHT</sequence>
<feature type="domain" description="Zn(2)-C6 fungal-type" evidence="7">
    <location>
        <begin position="29"/>
        <end position="58"/>
    </location>
</feature>
<dbReference type="EMBL" id="ML976614">
    <property type="protein sequence ID" value="KAF1851634.1"/>
    <property type="molecule type" value="Genomic_DNA"/>
</dbReference>
<dbReference type="Gene3D" id="4.10.240.10">
    <property type="entry name" value="Zn(2)-C6 fungal-type DNA-binding domain"/>
    <property type="match status" value="1"/>
</dbReference>
<keyword evidence="2" id="KW-0479">Metal-binding</keyword>
<evidence type="ECO:0000256" key="1">
    <source>
        <dbReference type="ARBA" id="ARBA00004123"/>
    </source>
</evidence>
<proteinExistence type="predicted"/>
<dbReference type="PANTHER" id="PTHR47338:SF5">
    <property type="entry name" value="ZN(II)2CYS6 TRANSCRIPTION FACTOR (EUROFUNG)"/>
    <property type="match status" value="1"/>
</dbReference>
<feature type="region of interest" description="Disordered" evidence="6">
    <location>
        <begin position="63"/>
        <end position="109"/>
    </location>
</feature>
<dbReference type="SUPFAM" id="SSF57701">
    <property type="entry name" value="Zn2/Cys6 DNA-binding domain"/>
    <property type="match status" value="1"/>
</dbReference>
<evidence type="ECO:0000313" key="8">
    <source>
        <dbReference type="EMBL" id="KAF1851634.1"/>
    </source>
</evidence>
<feature type="region of interest" description="Disordered" evidence="6">
    <location>
        <begin position="1"/>
        <end position="25"/>
    </location>
</feature>
<dbReference type="InterPro" id="IPR050815">
    <property type="entry name" value="TF_fung"/>
</dbReference>
<evidence type="ECO:0000256" key="5">
    <source>
        <dbReference type="ARBA" id="ARBA00023242"/>
    </source>
</evidence>
<evidence type="ECO:0000256" key="4">
    <source>
        <dbReference type="ARBA" id="ARBA00023163"/>
    </source>
</evidence>
<dbReference type="CDD" id="cd12148">
    <property type="entry name" value="fungal_TF_MHR"/>
    <property type="match status" value="1"/>
</dbReference>
<dbReference type="AlphaFoldDB" id="A0A9P4GUQ9"/>
<dbReference type="InterPro" id="IPR036864">
    <property type="entry name" value="Zn2-C6_fun-type_DNA-bd_sf"/>
</dbReference>
<dbReference type="PROSITE" id="PS00463">
    <property type="entry name" value="ZN2_CY6_FUNGAL_1"/>
    <property type="match status" value="1"/>
</dbReference>
<accession>A0A9P4GUQ9</accession>
<keyword evidence="5" id="KW-0539">Nucleus</keyword>
<name>A0A9P4GUQ9_9PLEO</name>
<dbReference type="PROSITE" id="PS50048">
    <property type="entry name" value="ZN2_CY6_FUNGAL_2"/>
    <property type="match status" value="1"/>
</dbReference>
<dbReference type="OrthoDB" id="4356994at2759"/>
<evidence type="ECO:0000313" key="9">
    <source>
        <dbReference type="Proteomes" id="UP000800039"/>
    </source>
</evidence>
<keyword evidence="3" id="KW-0805">Transcription regulation</keyword>
<evidence type="ECO:0000256" key="2">
    <source>
        <dbReference type="ARBA" id="ARBA00022723"/>
    </source>
</evidence>
<dbReference type="RefSeq" id="XP_040794197.1">
    <property type="nucleotide sequence ID" value="XM_040935851.1"/>
</dbReference>
<protein>
    <recommendedName>
        <fullName evidence="7">Zn(2)-C6 fungal-type domain-containing protein</fullName>
    </recommendedName>
</protein>
<evidence type="ECO:0000256" key="6">
    <source>
        <dbReference type="SAM" id="MobiDB-lite"/>
    </source>
</evidence>
<dbReference type="Proteomes" id="UP000800039">
    <property type="component" value="Unassembled WGS sequence"/>
</dbReference>
<dbReference type="PANTHER" id="PTHR47338">
    <property type="entry name" value="ZN(II)2CYS6 TRANSCRIPTION FACTOR (EUROFUNG)-RELATED"/>
    <property type="match status" value="1"/>
</dbReference>
<organism evidence="8 9">
    <name type="scientific">Cucurbitaria berberidis CBS 394.84</name>
    <dbReference type="NCBI Taxonomy" id="1168544"/>
    <lineage>
        <taxon>Eukaryota</taxon>
        <taxon>Fungi</taxon>
        <taxon>Dikarya</taxon>
        <taxon>Ascomycota</taxon>
        <taxon>Pezizomycotina</taxon>
        <taxon>Dothideomycetes</taxon>
        <taxon>Pleosporomycetidae</taxon>
        <taxon>Pleosporales</taxon>
        <taxon>Pleosporineae</taxon>
        <taxon>Cucurbitariaceae</taxon>
        <taxon>Cucurbitaria</taxon>
    </lineage>
</organism>
<keyword evidence="4" id="KW-0804">Transcription</keyword>
<dbReference type="CDD" id="cd00067">
    <property type="entry name" value="GAL4"/>
    <property type="match status" value="1"/>
</dbReference>
<dbReference type="GO" id="GO:0000981">
    <property type="term" value="F:DNA-binding transcription factor activity, RNA polymerase II-specific"/>
    <property type="evidence" value="ECO:0007669"/>
    <property type="project" value="InterPro"/>
</dbReference>
<feature type="compositionally biased region" description="Basic and acidic residues" evidence="6">
    <location>
        <begin position="572"/>
        <end position="584"/>
    </location>
</feature>
<dbReference type="InterPro" id="IPR001138">
    <property type="entry name" value="Zn2Cys6_DnaBD"/>
</dbReference>
<dbReference type="GO" id="GO:0008270">
    <property type="term" value="F:zinc ion binding"/>
    <property type="evidence" value="ECO:0007669"/>
    <property type="project" value="InterPro"/>
</dbReference>
<reference evidence="8" key="1">
    <citation type="submission" date="2020-01" db="EMBL/GenBank/DDBJ databases">
        <authorList>
            <consortium name="DOE Joint Genome Institute"/>
            <person name="Haridas S."/>
            <person name="Albert R."/>
            <person name="Binder M."/>
            <person name="Bloem J."/>
            <person name="Labutti K."/>
            <person name="Salamov A."/>
            <person name="Andreopoulos B."/>
            <person name="Baker S.E."/>
            <person name="Barry K."/>
            <person name="Bills G."/>
            <person name="Bluhm B.H."/>
            <person name="Cannon C."/>
            <person name="Castanera R."/>
            <person name="Culley D.E."/>
            <person name="Daum C."/>
            <person name="Ezra D."/>
            <person name="Gonzalez J.B."/>
            <person name="Henrissat B."/>
            <person name="Kuo A."/>
            <person name="Liang C."/>
            <person name="Lipzen A."/>
            <person name="Lutzoni F."/>
            <person name="Magnuson J."/>
            <person name="Mondo S."/>
            <person name="Nolan M."/>
            <person name="Ohm R."/>
            <person name="Pangilinan J."/>
            <person name="Park H.-J."/>
            <person name="Ramirez L."/>
            <person name="Alfaro M."/>
            <person name="Sun H."/>
            <person name="Tritt A."/>
            <person name="Yoshinaga Y."/>
            <person name="Zwiers L.-H."/>
            <person name="Turgeon B.G."/>
            <person name="Goodwin S.B."/>
            <person name="Spatafora J.W."/>
            <person name="Crous P.W."/>
            <person name="Grigoriev I.V."/>
        </authorList>
    </citation>
    <scope>NUCLEOTIDE SEQUENCE</scope>
    <source>
        <strain evidence="8">CBS 394.84</strain>
    </source>
</reference>
<keyword evidence="9" id="KW-1185">Reference proteome</keyword>
<evidence type="ECO:0000256" key="3">
    <source>
        <dbReference type="ARBA" id="ARBA00023015"/>
    </source>
</evidence>
<dbReference type="Pfam" id="PF00172">
    <property type="entry name" value="Zn_clus"/>
    <property type="match status" value="1"/>
</dbReference>
<feature type="region of interest" description="Disordered" evidence="6">
    <location>
        <begin position="570"/>
        <end position="597"/>
    </location>
</feature>
<comment type="subcellular location">
    <subcellularLocation>
        <location evidence="1">Nucleus</location>
    </subcellularLocation>
</comment>
<gene>
    <name evidence="8" type="ORF">K460DRAFT_391877</name>
</gene>
<feature type="compositionally biased region" description="Pro residues" evidence="6">
    <location>
        <begin position="86"/>
        <end position="109"/>
    </location>
</feature>
<evidence type="ECO:0000259" key="7">
    <source>
        <dbReference type="PROSITE" id="PS50048"/>
    </source>
</evidence>
<dbReference type="SMART" id="SM00066">
    <property type="entry name" value="GAL4"/>
    <property type="match status" value="1"/>
</dbReference>
<comment type="caution">
    <text evidence="8">The sequence shown here is derived from an EMBL/GenBank/DDBJ whole genome shotgun (WGS) entry which is preliminary data.</text>
</comment>
<dbReference type="GeneID" id="63853102"/>